<accession>A0AC34F3U3</accession>
<dbReference type="WBParaSite" id="ES5_v2.g11564.t1">
    <property type="protein sequence ID" value="ES5_v2.g11564.t1"/>
    <property type="gene ID" value="ES5_v2.g11564"/>
</dbReference>
<dbReference type="Proteomes" id="UP000887579">
    <property type="component" value="Unplaced"/>
</dbReference>
<proteinExistence type="predicted"/>
<name>A0AC34F3U3_9BILA</name>
<evidence type="ECO:0000313" key="2">
    <source>
        <dbReference type="WBParaSite" id="ES5_v2.g11564.t1"/>
    </source>
</evidence>
<organism evidence="1 2">
    <name type="scientific">Panagrolaimus sp. ES5</name>
    <dbReference type="NCBI Taxonomy" id="591445"/>
    <lineage>
        <taxon>Eukaryota</taxon>
        <taxon>Metazoa</taxon>
        <taxon>Ecdysozoa</taxon>
        <taxon>Nematoda</taxon>
        <taxon>Chromadorea</taxon>
        <taxon>Rhabditida</taxon>
        <taxon>Tylenchina</taxon>
        <taxon>Panagrolaimomorpha</taxon>
        <taxon>Panagrolaimoidea</taxon>
        <taxon>Panagrolaimidae</taxon>
        <taxon>Panagrolaimus</taxon>
    </lineage>
</organism>
<reference evidence="2" key="1">
    <citation type="submission" date="2022-11" db="UniProtKB">
        <authorList>
            <consortium name="WormBaseParasite"/>
        </authorList>
    </citation>
    <scope>IDENTIFICATION</scope>
</reference>
<evidence type="ECO:0000313" key="1">
    <source>
        <dbReference type="Proteomes" id="UP000887579"/>
    </source>
</evidence>
<protein>
    <submittedName>
        <fullName evidence="2">Tyrosine-protein kinase</fullName>
    </submittedName>
</protein>
<sequence length="579" mass="65107">MKQLFYKNVGKKDKKKKKEEKEALAEDQEYFHGFLDRQDLPALLNENGDFLVRTTEPNSGQSRQLVISVMYDKSSNNDDNKIRHFIIQRTTKGKTNTYTIDAASFKSVPDLINHYVDKKEPVNVQNSSTPAYLKSAIARQEWELDHDDIAQIKKIGEGAFGEVWLGKLKLKAGRKVDVAIKVAKTEQMTKEKIKELMKEARLMRNFEHPNVVKLYGVAVKQEPLMIVMELIDGGALDEYLKKNRGKVAVSEKVDQMCMGAAWGVEYLHFKLCIHRDIAARNCLYANNTVKISDFGLSREGSIYQLTTAKKLPIKWLAPETLANGIYTQKTDVYSFGILCWEIFANGEEPYQGMTNAEVQTKVVEGFRMELHVETPDPVVELINQHIWDPDSESRWSMSQIAREFEKITGAQTPAANKEAAKKDKRNKDGTITQTTVDRDTTQDGNTTVNDGTVETPTVDAPAPTQIASPSVAPSAAPPPLPPPPPPPLPDDTPAPTKTSKVEEKPKKAEKKTEKKKKKDQTKEDKEEKQSKVSPKKKKETEKKKKGGGGKSKESPGGKSKESPKKKVETRKKNTREKRK</sequence>